<dbReference type="Proteomes" id="UP001191082">
    <property type="component" value="Unassembled WGS sequence"/>
</dbReference>
<dbReference type="InterPro" id="IPR036890">
    <property type="entry name" value="HATPase_C_sf"/>
</dbReference>
<dbReference type="InterPro" id="IPR029151">
    <property type="entry name" value="Sensor-like_sf"/>
</dbReference>
<dbReference type="SUPFAM" id="SSF103190">
    <property type="entry name" value="Sensory domain-like"/>
    <property type="match status" value="1"/>
</dbReference>
<evidence type="ECO:0000256" key="2">
    <source>
        <dbReference type="ARBA" id="ARBA00004651"/>
    </source>
</evidence>
<dbReference type="Gene3D" id="3.30.450.20">
    <property type="entry name" value="PAS domain"/>
    <property type="match status" value="1"/>
</dbReference>
<feature type="domain" description="Histidine kinase" evidence="15">
    <location>
        <begin position="372"/>
        <end position="584"/>
    </location>
</feature>
<dbReference type="SUPFAM" id="SSF47384">
    <property type="entry name" value="Homodimeric domain of signal transducing histidine kinase"/>
    <property type="match status" value="1"/>
</dbReference>
<dbReference type="SMART" id="SM00388">
    <property type="entry name" value="HisKA"/>
    <property type="match status" value="1"/>
</dbReference>
<dbReference type="InterPro" id="IPR036097">
    <property type="entry name" value="HisK_dim/P_sf"/>
</dbReference>
<dbReference type="CDD" id="cd00082">
    <property type="entry name" value="HisKA"/>
    <property type="match status" value="1"/>
</dbReference>
<dbReference type="Gene3D" id="3.30.565.10">
    <property type="entry name" value="Histidine kinase-like ATPase, C-terminal domain"/>
    <property type="match status" value="1"/>
</dbReference>
<dbReference type="PANTHER" id="PTHR43065">
    <property type="entry name" value="SENSOR HISTIDINE KINASE"/>
    <property type="match status" value="1"/>
</dbReference>
<name>A0ABY2XEE6_9RHOB</name>
<dbReference type="Pfam" id="PF00512">
    <property type="entry name" value="HisKA"/>
    <property type="match status" value="1"/>
</dbReference>
<dbReference type="PANTHER" id="PTHR43065:SF46">
    <property type="entry name" value="C4-DICARBOXYLATE TRANSPORT SENSOR PROTEIN DCTB"/>
    <property type="match status" value="1"/>
</dbReference>
<keyword evidence="12" id="KW-0902">Two-component regulatory system</keyword>
<comment type="caution">
    <text evidence="16">The sequence shown here is derived from an EMBL/GenBank/DDBJ whole genome shotgun (WGS) entry which is preliminary data.</text>
</comment>
<evidence type="ECO:0000256" key="7">
    <source>
        <dbReference type="ARBA" id="ARBA00022692"/>
    </source>
</evidence>
<dbReference type="SUPFAM" id="SSF55874">
    <property type="entry name" value="ATPase domain of HSP90 chaperone/DNA topoisomerase II/histidine kinase"/>
    <property type="match status" value="1"/>
</dbReference>
<keyword evidence="5" id="KW-0597">Phosphoprotein</keyword>
<organism evidence="16 17">
    <name type="scientific">Arenibacterium halophilum</name>
    <dbReference type="NCBI Taxonomy" id="2583821"/>
    <lineage>
        <taxon>Bacteria</taxon>
        <taxon>Pseudomonadati</taxon>
        <taxon>Pseudomonadota</taxon>
        <taxon>Alphaproteobacteria</taxon>
        <taxon>Rhodobacterales</taxon>
        <taxon>Paracoccaceae</taxon>
        <taxon>Arenibacterium</taxon>
    </lineage>
</organism>
<gene>
    <name evidence="16" type="ORF">FGK64_01845</name>
</gene>
<dbReference type="InterPro" id="IPR017055">
    <property type="entry name" value="Sig_transdc_His_kinase_DctB"/>
</dbReference>
<evidence type="ECO:0000256" key="10">
    <source>
        <dbReference type="ARBA" id="ARBA00022840"/>
    </source>
</evidence>
<proteinExistence type="predicted"/>
<keyword evidence="13" id="KW-0175">Coiled coil</keyword>
<keyword evidence="14" id="KW-0472">Membrane</keyword>
<dbReference type="Gene3D" id="1.10.287.130">
    <property type="match status" value="1"/>
</dbReference>
<dbReference type="CDD" id="cd00075">
    <property type="entry name" value="HATPase"/>
    <property type="match status" value="1"/>
</dbReference>
<dbReference type="PIRSF" id="PIRSF036431">
    <property type="entry name" value="STHK_DctB"/>
    <property type="match status" value="1"/>
</dbReference>
<feature type="transmembrane region" description="Helical" evidence="14">
    <location>
        <begin position="283"/>
        <end position="304"/>
    </location>
</feature>
<keyword evidence="7 14" id="KW-0812">Transmembrane</keyword>
<dbReference type="PRINTS" id="PR00344">
    <property type="entry name" value="BCTRLSENSOR"/>
</dbReference>
<evidence type="ECO:0000256" key="4">
    <source>
        <dbReference type="ARBA" id="ARBA00022475"/>
    </source>
</evidence>
<dbReference type="InterPro" id="IPR005467">
    <property type="entry name" value="His_kinase_dom"/>
</dbReference>
<evidence type="ECO:0000256" key="1">
    <source>
        <dbReference type="ARBA" id="ARBA00000085"/>
    </source>
</evidence>
<dbReference type="Pfam" id="PF02518">
    <property type="entry name" value="HATPase_c"/>
    <property type="match status" value="1"/>
</dbReference>
<evidence type="ECO:0000256" key="12">
    <source>
        <dbReference type="ARBA" id="ARBA00023012"/>
    </source>
</evidence>
<comment type="subcellular location">
    <subcellularLocation>
        <location evidence="2">Cell membrane</location>
        <topology evidence="2">Multi-pass membrane protein</topology>
    </subcellularLocation>
</comment>
<dbReference type="PROSITE" id="PS50109">
    <property type="entry name" value="HIS_KIN"/>
    <property type="match status" value="1"/>
</dbReference>
<dbReference type="SMART" id="SM00387">
    <property type="entry name" value="HATPase_c"/>
    <property type="match status" value="1"/>
</dbReference>
<evidence type="ECO:0000256" key="8">
    <source>
        <dbReference type="ARBA" id="ARBA00022741"/>
    </source>
</evidence>
<evidence type="ECO:0000313" key="17">
    <source>
        <dbReference type="Proteomes" id="UP001191082"/>
    </source>
</evidence>
<keyword evidence="6" id="KW-0808">Transferase</keyword>
<accession>A0ABY2XEE6</accession>
<evidence type="ECO:0000313" key="16">
    <source>
        <dbReference type="EMBL" id="TMV14745.1"/>
    </source>
</evidence>
<evidence type="ECO:0000256" key="11">
    <source>
        <dbReference type="ARBA" id="ARBA00022989"/>
    </source>
</evidence>
<evidence type="ECO:0000256" key="6">
    <source>
        <dbReference type="ARBA" id="ARBA00022679"/>
    </source>
</evidence>
<evidence type="ECO:0000256" key="5">
    <source>
        <dbReference type="ARBA" id="ARBA00022553"/>
    </source>
</evidence>
<feature type="coiled-coil region" evidence="13">
    <location>
        <begin position="336"/>
        <end position="363"/>
    </location>
</feature>
<protein>
    <recommendedName>
        <fullName evidence="3">histidine kinase</fullName>
        <ecNumber evidence="3">2.7.13.3</ecNumber>
    </recommendedName>
</protein>
<reference evidence="16 17" key="1">
    <citation type="submission" date="2019-05" db="EMBL/GenBank/DDBJ databases">
        <title>Marivita sp. nov. isolated from sea sediment.</title>
        <authorList>
            <person name="Kim W."/>
        </authorList>
    </citation>
    <scope>NUCLEOTIDE SEQUENCE [LARGE SCALE GENOMIC DNA]</scope>
    <source>
        <strain evidence="16 17">CAU 1492</strain>
    </source>
</reference>
<dbReference type="InterPro" id="IPR003594">
    <property type="entry name" value="HATPase_dom"/>
</dbReference>
<keyword evidence="8" id="KW-0547">Nucleotide-binding</keyword>
<evidence type="ECO:0000256" key="13">
    <source>
        <dbReference type="SAM" id="Coils"/>
    </source>
</evidence>
<evidence type="ECO:0000256" key="14">
    <source>
        <dbReference type="SAM" id="Phobius"/>
    </source>
</evidence>
<dbReference type="GO" id="GO:0016301">
    <property type="term" value="F:kinase activity"/>
    <property type="evidence" value="ECO:0007669"/>
    <property type="project" value="UniProtKB-KW"/>
</dbReference>
<dbReference type="EMBL" id="VCPC01000001">
    <property type="protein sequence ID" value="TMV14745.1"/>
    <property type="molecule type" value="Genomic_DNA"/>
</dbReference>
<comment type="catalytic activity">
    <reaction evidence="1">
        <text>ATP + protein L-histidine = ADP + protein N-phospho-L-histidine.</text>
        <dbReference type="EC" id="2.7.13.3"/>
    </reaction>
</comment>
<dbReference type="InterPro" id="IPR004358">
    <property type="entry name" value="Sig_transdc_His_kin-like_C"/>
</dbReference>
<keyword evidence="17" id="KW-1185">Reference proteome</keyword>
<evidence type="ECO:0000256" key="3">
    <source>
        <dbReference type="ARBA" id="ARBA00012438"/>
    </source>
</evidence>
<sequence>MIGVPLKPSRLRRPNRIVAAFLLGVGVLMAGVWHNGYRQALEQLARRAEADLALASDRLSSQLQIYQEIAVMTADHPALQHLTTPGRIEAANRVLRRVADKSGARDVLFADTSGRVMAGATEGETRSIAGTPYFRRAMNGALGTGIGPYGTDTDRAYFYAAPTFEYTGGVSGVLVFVADVELIERGWRGDTPAVFFTDSAGEVFISNRSELLFWRRAPGQVGISRPSGGDSAFDVSLIGGQEVWHLGWGPYLPERALHLSRDLPVLGLGGEVLVDVAPVRRMAWLQAFAVGGICLAFGALLYLAGERRRNLARANAVLEARVSERTAELSEANRHLREEVIVRQEAEAALKQAQADLVQAGKLSALGQMSAGISHELNQPLMAIRSFADNGSQFLDRGRTDVVAENLGRISMMAARMARIIRNLRAFARNESEPVSRVDLVQVVASAIEMTEARLRSDAVTLEWDAPPLPVYVRGGEVRLGQVVVNLITNAADAMARGDRRRIAITLDDGGDRVRLKVRDHGPGIAAPEKLFEPFYTTKAVGSSEGMGLGLSISYGLVQSFGGDIRGENLDDGAVFTVTLDRWDDSAEAAA</sequence>
<dbReference type="InterPro" id="IPR003661">
    <property type="entry name" value="HisK_dim/P_dom"/>
</dbReference>
<keyword evidence="4" id="KW-1003">Cell membrane</keyword>
<dbReference type="EC" id="2.7.13.3" evidence="3"/>
<evidence type="ECO:0000256" key="9">
    <source>
        <dbReference type="ARBA" id="ARBA00022777"/>
    </source>
</evidence>
<evidence type="ECO:0000259" key="15">
    <source>
        <dbReference type="PROSITE" id="PS50109"/>
    </source>
</evidence>
<keyword evidence="9 16" id="KW-0418">Kinase</keyword>
<keyword evidence="11 14" id="KW-1133">Transmembrane helix</keyword>
<keyword evidence="10" id="KW-0067">ATP-binding</keyword>